<evidence type="ECO:0000259" key="7">
    <source>
        <dbReference type="Pfam" id="PF03328"/>
    </source>
</evidence>
<dbReference type="SUPFAM" id="SSF51621">
    <property type="entry name" value="Phosphoenolpyruvate/pyruvate domain"/>
    <property type="match status" value="1"/>
</dbReference>
<comment type="similarity">
    <text evidence="2">Belongs to the HpcH/HpaI aldolase family.</text>
</comment>
<dbReference type="PIRSF" id="PIRSF015582">
    <property type="entry name" value="Cit_lyase_B"/>
    <property type="match status" value="1"/>
</dbReference>
<comment type="cofactor">
    <cofactor evidence="1">
        <name>Mg(2+)</name>
        <dbReference type="ChEBI" id="CHEBI:18420"/>
    </cofactor>
</comment>
<feature type="binding site" evidence="5">
    <location>
        <position position="70"/>
    </location>
    <ligand>
        <name>substrate</name>
    </ligand>
</feature>
<sequence>MTLASRPRRSALYLPASNAKALAKARTLPCDVVILDLEDAVAPELKDAAREAAIAAVFEGGFGERELVIRANALGTEWGAADLAAITAAGPDAVLVPKVSSPADIRACDAALAAAPPHTQLWVMIETCASVAQLDAIAACAADTRLALFVMGTNDLAKEMRARLTPGRAPFLPILTLTVAAARAHGVAVLDGVCNEFRDLAVFRAEAEQGLDWGFDGKTLIHPDQIEPCNAVFTPGAAEVAWAQTVVSAFDQPENAGKGAIKVDGKMVELLHLEQARQMLAIAAQIAART</sequence>
<evidence type="ECO:0000256" key="6">
    <source>
        <dbReference type="PIRSR" id="PIRSR015582-2"/>
    </source>
</evidence>
<evidence type="ECO:0000256" key="5">
    <source>
        <dbReference type="PIRSR" id="PIRSR015582-1"/>
    </source>
</evidence>
<feature type="binding site" evidence="5">
    <location>
        <position position="126"/>
    </location>
    <ligand>
        <name>substrate</name>
    </ligand>
</feature>
<dbReference type="PANTHER" id="PTHR32308:SF10">
    <property type="entry name" value="CITRATE LYASE SUBUNIT BETA"/>
    <property type="match status" value="1"/>
</dbReference>
<evidence type="ECO:0000256" key="4">
    <source>
        <dbReference type="ARBA" id="ARBA00022842"/>
    </source>
</evidence>
<keyword evidence="4 6" id="KW-0460">Magnesium</keyword>
<dbReference type="EMBL" id="BMZD01000001">
    <property type="protein sequence ID" value="GGZ87597.1"/>
    <property type="molecule type" value="Genomic_DNA"/>
</dbReference>
<accession>A0A918VBP4</accession>
<keyword evidence="3 6" id="KW-0479">Metal-binding</keyword>
<name>A0A918VBP4_9SPHN</name>
<feature type="binding site" evidence="6">
    <location>
        <position position="126"/>
    </location>
    <ligand>
        <name>Mg(2+)</name>
        <dbReference type="ChEBI" id="CHEBI:18420"/>
    </ligand>
</feature>
<dbReference type="Gene3D" id="3.20.20.60">
    <property type="entry name" value="Phosphoenolpyruvate-binding domains"/>
    <property type="match status" value="1"/>
</dbReference>
<dbReference type="InterPro" id="IPR011206">
    <property type="entry name" value="Citrate_lyase_beta/mcl1/mcl2"/>
</dbReference>
<dbReference type="InterPro" id="IPR005000">
    <property type="entry name" value="Aldolase/citrate-lyase_domain"/>
</dbReference>
<dbReference type="Proteomes" id="UP000634139">
    <property type="component" value="Unassembled WGS sequence"/>
</dbReference>
<gene>
    <name evidence="8" type="ORF">GCM10011617_02880</name>
</gene>
<feature type="binding site" evidence="6">
    <location>
        <position position="155"/>
    </location>
    <ligand>
        <name>Mg(2+)</name>
        <dbReference type="ChEBI" id="CHEBI:18420"/>
    </ligand>
</feature>
<dbReference type="RefSeq" id="WP_189538642.1">
    <property type="nucleotide sequence ID" value="NZ_BMZD01000001.1"/>
</dbReference>
<evidence type="ECO:0000313" key="9">
    <source>
        <dbReference type="Proteomes" id="UP000634139"/>
    </source>
</evidence>
<evidence type="ECO:0000313" key="8">
    <source>
        <dbReference type="EMBL" id="GGZ87597.1"/>
    </source>
</evidence>
<evidence type="ECO:0000256" key="2">
    <source>
        <dbReference type="ARBA" id="ARBA00005568"/>
    </source>
</evidence>
<comment type="caution">
    <text evidence="8">The sequence shown here is derived from an EMBL/GenBank/DDBJ whole genome shotgun (WGS) entry which is preliminary data.</text>
</comment>
<dbReference type="GO" id="GO:0000287">
    <property type="term" value="F:magnesium ion binding"/>
    <property type="evidence" value="ECO:0007669"/>
    <property type="project" value="TreeGrafter"/>
</dbReference>
<protein>
    <submittedName>
        <fullName evidence="8">Citrate lyase subunit beta</fullName>
    </submittedName>
</protein>
<dbReference type="AlphaFoldDB" id="A0A918VBP4"/>
<dbReference type="InterPro" id="IPR015813">
    <property type="entry name" value="Pyrv/PenolPyrv_kinase-like_dom"/>
</dbReference>
<keyword evidence="9" id="KW-1185">Reference proteome</keyword>
<dbReference type="PANTHER" id="PTHR32308">
    <property type="entry name" value="LYASE BETA SUBUNIT, PUTATIVE (AFU_ORTHOLOGUE AFUA_4G13030)-RELATED"/>
    <property type="match status" value="1"/>
</dbReference>
<evidence type="ECO:0000256" key="3">
    <source>
        <dbReference type="ARBA" id="ARBA00022723"/>
    </source>
</evidence>
<dbReference type="InterPro" id="IPR040442">
    <property type="entry name" value="Pyrv_kinase-like_dom_sf"/>
</dbReference>
<reference evidence="8" key="2">
    <citation type="submission" date="2020-09" db="EMBL/GenBank/DDBJ databases">
        <authorList>
            <person name="Sun Q."/>
            <person name="Kim S."/>
        </authorList>
    </citation>
    <scope>NUCLEOTIDE SEQUENCE</scope>
    <source>
        <strain evidence="8">KCTC 32422</strain>
    </source>
</reference>
<dbReference type="GO" id="GO:0006107">
    <property type="term" value="P:oxaloacetate metabolic process"/>
    <property type="evidence" value="ECO:0007669"/>
    <property type="project" value="TreeGrafter"/>
</dbReference>
<dbReference type="GO" id="GO:0016829">
    <property type="term" value="F:lyase activity"/>
    <property type="evidence" value="ECO:0007669"/>
    <property type="project" value="UniProtKB-KW"/>
</dbReference>
<organism evidence="8 9">
    <name type="scientific">Novosphingobium arvoryzae</name>
    <dbReference type="NCBI Taxonomy" id="1256514"/>
    <lineage>
        <taxon>Bacteria</taxon>
        <taxon>Pseudomonadati</taxon>
        <taxon>Pseudomonadota</taxon>
        <taxon>Alphaproteobacteria</taxon>
        <taxon>Sphingomonadales</taxon>
        <taxon>Sphingomonadaceae</taxon>
        <taxon>Novosphingobium</taxon>
    </lineage>
</organism>
<proteinExistence type="inferred from homology"/>
<dbReference type="Pfam" id="PF03328">
    <property type="entry name" value="HpcH_HpaI"/>
    <property type="match status" value="1"/>
</dbReference>
<keyword evidence="8" id="KW-0456">Lyase</keyword>
<evidence type="ECO:0000256" key="1">
    <source>
        <dbReference type="ARBA" id="ARBA00001946"/>
    </source>
</evidence>
<feature type="domain" description="HpcH/HpaI aldolase/citrate lyase" evidence="7">
    <location>
        <begin position="9"/>
        <end position="223"/>
    </location>
</feature>
<reference evidence="8" key="1">
    <citation type="journal article" date="2014" name="Int. J. Syst. Evol. Microbiol.">
        <title>Complete genome sequence of Corynebacterium casei LMG S-19264T (=DSM 44701T), isolated from a smear-ripened cheese.</title>
        <authorList>
            <consortium name="US DOE Joint Genome Institute (JGI-PGF)"/>
            <person name="Walter F."/>
            <person name="Albersmeier A."/>
            <person name="Kalinowski J."/>
            <person name="Ruckert C."/>
        </authorList>
    </citation>
    <scope>NUCLEOTIDE SEQUENCE</scope>
    <source>
        <strain evidence="8">KCTC 32422</strain>
    </source>
</reference>